<dbReference type="SUPFAM" id="SSF160935">
    <property type="entry name" value="VPA0735-like"/>
    <property type="match status" value="1"/>
</dbReference>
<accession>F0SGV6</accession>
<feature type="domain" description="Neurotransmitter-gated ion-channel ligand-binding" evidence="4">
    <location>
        <begin position="500"/>
        <end position="656"/>
    </location>
</feature>
<dbReference type="SUPFAM" id="SSF90112">
    <property type="entry name" value="Neurotransmitter-gated ion-channel transmembrane pore"/>
    <property type="match status" value="1"/>
</dbReference>
<dbReference type="Pfam" id="PF02931">
    <property type="entry name" value="Neur_chan_LBD"/>
    <property type="match status" value="1"/>
</dbReference>
<comment type="subcellular location">
    <subcellularLocation>
        <location evidence="1">Membrane</location>
        <topology evidence="1">Multi-pass membrane protein</topology>
    </subcellularLocation>
</comment>
<dbReference type="GO" id="GO:0005230">
    <property type="term" value="F:extracellular ligand-gated monoatomic ion channel activity"/>
    <property type="evidence" value="ECO:0007669"/>
    <property type="project" value="InterPro"/>
</dbReference>
<sequence>MCGHRVARLLFEASRPLTRLTLSLLVLLSILPAFAGAQELTPDDAQVIARETYIYGYPIVTNYKRMYAAAIDAEAGQYEGDFNTLVHRDHPIGPGENFVVTPNIDTLYSFLWLDLRAGPVVLGVPEMDGGRYYSIQLTDLLSQNFAYLGTRATGNKAGKYLVAGPDWTGDAPAGITKVIRCETQFASAIYRTQIRNSEDIVAAQKIQSQYAVVSLNQFRGKPAEEVAAVDWPQPDPGLAFYSTLNALLPFCPPHPSEKELVSRARRIGVIPGAKFDASRFSPEIQQAMQLGLEEGDAAIAAAAEKLKVTEVIGSREAIGGDLLKRAVAARLGRFSNAKEEALYPLYLSDAEGNPLDGSIKNYVLRLGPKELPPVQAFWSLTLYEAATSTLAANSIDRYQINSSQLPSLTRAEDGSLSIYLQHASPGEDKTANWLPAPDGPFYLVMRLYWPKPAAFDGSWTPPLIWPQGTAMTASAPKPEGAEAAEEVMPSVMVAEPKPEMVRPTIWGEPTEVQLLIYLVDVDELDSADQSFAASVYFDARWKNPLLRHKGPGPINRGLSEVWNPRLTIIGQQAAWKSYPDAVEIEPDGTVIHRQKVWGRFSQPLKLRDFPFDQQELSIHMVAAGLSEEQVKMVSLVNDVGRSSRIAEAFSLPDFDVISWEAVPRPYFPVKDELGVAGYEMRLQVRRQPTYYVLKVIIPLCLIVIMSWLPRWIAPEQSGTNIGISTSAFLTLVAYLFAITVLLPRVSYVTRMDRFILLSTLTVFAGLIQSVTNTVLVKNERQSLADKNDRVSRYIYPVLLVLILAVSFGI</sequence>
<dbReference type="Gene3D" id="2.70.170.10">
    <property type="entry name" value="Neurotransmitter-gated ion-channel ligand-binding domain"/>
    <property type="match status" value="1"/>
</dbReference>
<evidence type="ECO:0000256" key="3">
    <source>
        <dbReference type="SAM" id="SignalP"/>
    </source>
</evidence>
<dbReference type="InterPro" id="IPR037050">
    <property type="entry name" value="DUF1254_sf"/>
</dbReference>
<proteinExistence type="predicted"/>
<reference evidence="9" key="1">
    <citation type="submission" date="2011-02" db="EMBL/GenBank/DDBJ databases">
        <title>The complete genome of Planctomyces brasiliensis DSM 5305.</title>
        <authorList>
            <person name="Lucas S."/>
            <person name="Copeland A."/>
            <person name="Lapidus A."/>
            <person name="Bruce D."/>
            <person name="Goodwin L."/>
            <person name="Pitluck S."/>
            <person name="Kyrpides N."/>
            <person name="Mavromatis K."/>
            <person name="Pagani I."/>
            <person name="Ivanova N."/>
            <person name="Ovchinnikova G."/>
            <person name="Lu M."/>
            <person name="Detter J.C."/>
            <person name="Han C."/>
            <person name="Land M."/>
            <person name="Hauser L."/>
            <person name="Markowitz V."/>
            <person name="Cheng J.-F."/>
            <person name="Hugenholtz P."/>
            <person name="Woyke T."/>
            <person name="Wu D."/>
            <person name="Tindall B."/>
            <person name="Pomrenke H.G."/>
            <person name="Brambilla E."/>
            <person name="Klenk H.-P."/>
            <person name="Eisen J.A."/>
        </authorList>
    </citation>
    <scope>NUCLEOTIDE SEQUENCE [LARGE SCALE GENOMIC DNA]</scope>
    <source>
        <strain evidence="9">ATCC 49424 / DSM 5305 / JCM 21570 / NBRC 103401 / IFAM 1448</strain>
    </source>
</reference>
<dbReference type="AlphaFoldDB" id="F0SGV6"/>
<dbReference type="Gene3D" id="2.60.40.1610">
    <property type="entry name" value="Domain of unknown function DUF1254"/>
    <property type="match status" value="1"/>
</dbReference>
<dbReference type="InterPro" id="IPR036734">
    <property type="entry name" value="Neur_chan_lig-bd_sf"/>
</dbReference>
<dbReference type="PANTHER" id="PTHR36509:SF2">
    <property type="entry name" value="BLL3101 PROTEIN"/>
    <property type="match status" value="1"/>
</dbReference>
<dbReference type="GO" id="GO:0016020">
    <property type="term" value="C:membrane"/>
    <property type="evidence" value="ECO:0007669"/>
    <property type="project" value="UniProtKB-SubCell"/>
</dbReference>
<organism evidence="8 9">
    <name type="scientific">Rubinisphaera brasiliensis (strain ATCC 49424 / DSM 5305 / JCM 21570 / IAM 15109 / NBRC 103401 / IFAM 1448)</name>
    <name type="common">Planctomyces brasiliensis</name>
    <dbReference type="NCBI Taxonomy" id="756272"/>
    <lineage>
        <taxon>Bacteria</taxon>
        <taxon>Pseudomonadati</taxon>
        <taxon>Planctomycetota</taxon>
        <taxon>Planctomycetia</taxon>
        <taxon>Planctomycetales</taxon>
        <taxon>Planctomycetaceae</taxon>
        <taxon>Rubinisphaera</taxon>
    </lineage>
</organism>
<feature type="domain" description="Neurotransmitter-gated ion-channel transmembrane" evidence="5">
    <location>
        <begin position="695"/>
        <end position="777"/>
    </location>
</feature>
<dbReference type="InterPro" id="IPR036719">
    <property type="entry name" value="Neuro-gated_channel_TM_sf"/>
</dbReference>
<dbReference type="Pfam" id="PF06863">
    <property type="entry name" value="DUF1254"/>
    <property type="match status" value="1"/>
</dbReference>
<feature type="transmembrane region" description="Helical" evidence="2">
    <location>
        <begin position="690"/>
        <end position="709"/>
    </location>
</feature>
<dbReference type="InterPro" id="IPR006029">
    <property type="entry name" value="Neurotrans-gated_channel_TM"/>
</dbReference>
<dbReference type="Pfam" id="PF02932">
    <property type="entry name" value="Neur_chan_memb"/>
    <property type="match status" value="1"/>
</dbReference>
<dbReference type="PANTHER" id="PTHR36509">
    <property type="entry name" value="BLL3101 PROTEIN"/>
    <property type="match status" value="1"/>
</dbReference>
<keyword evidence="2" id="KW-0812">Transmembrane</keyword>
<keyword evidence="9" id="KW-1185">Reference proteome</keyword>
<dbReference type="InterPro" id="IPR010679">
    <property type="entry name" value="DUF1254"/>
</dbReference>
<evidence type="ECO:0000256" key="2">
    <source>
        <dbReference type="SAM" id="Phobius"/>
    </source>
</evidence>
<dbReference type="HOGENOM" id="CLU_348470_0_0_0"/>
<dbReference type="InterPro" id="IPR006202">
    <property type="entry name" value="Neur_chan_lig-bd"/>
</dbReference>
<dbReference type="STRING" id="756272.Plabr_0767"/>
<evidence type="ECO:0008006" key="10">
    <source>
        <dbReference type="Google" id="ProtNLM"/>
    </source>
</evidence>
<dbReference type="CDD" id="cd18988">
    <property type="entry name" value="LGIC_ECD_bact"/>
    <property type="match status" value="1"/>
</dbReference>
<evidence type="ECO:0000259" key="4">
    <source>
        <dbReference type="Pfam" id="PF02931"/>
    </source>
</evidence>
<feature type="domain" description="DUF1254" evidence="7">
    <location>
        <begin position="82"/>
        <end position="212"/>
    </location>
</feature>
<feature type="domain" description="DUF1214" evidence="6">
    <location>
        <begin position="340"/>
        <end position="451"/>
    </location>
</feature>
<dbReference type="Proteomes" id="UP000006860">
    <property type="component" value="Chromosome"/>
</dbReference>
<dbReference type="EMBL" id="CP002546">
    <property type="protein sequence ID" value="ADY58391.1"/>
    <property type="molecule type" value="Genomic_DNA"/>
</dbReference>
<keyword evidence="2" id="KW-1133">Transmembrane helix</keyword>
<protein>
    <recommendedName>
        <fullName evidence="10">DUF1254 domain-containing protein</fullName>
    </recommendedName>
</protein>
<evidence type="ECO:0000259" key="5">
    <source>
        <dbReference type="Pfam" id="PF02932"/>
    </source>
</evidence>
<dbReference type="eggNOG" id="COG5361">
    <property type="taxonomic scope" value="Bacteria"/>
</dbReference>
<dbReference type="SUPFAM" id="SSF63712">
    <property type="entry name" value="Nicotinic receptor ligand binding domain-like"/>
    <property type="match status" value="1"/>
</dbReference>
<gene>
    <name evidence="8" type="ordered locus">Plabr_0767</name>
</gene>
<dbReference type="InterPro" id="IPR010621">
    <property type="entry name" value="DUF1214"/>
</dbReference>
<dbReference type="Gene3D" id="1.20.58.390">
    <property type="entry name" value="Neurotransmitter-gated ion-channel transmembrane domain"/>
    <property type="match status" value="1"/>
</dbReference>
<evidence type="ECO:0000313" key="8">
    <source>
        <dbReference type="EMBL" id="ADY58391.1"/>
    </source>
</evidence>
<dbReference type="InterPro" id="IPR038050">
    <property type="entry name" value="Neuro_actylchol_rec"/>
</dbReference>
<feature type="signal peptide" evidence="3">
    <location>
        <begin position="1"/>
        <end position="35"/>
    </location>
</feature>
<keyword evidence="2" id="KW-0472">Membrane</keyword>
<feature type="transmembrane region" description="Helical" evidence="2">
    <location>
        <begin position="754"/>
        <end position="778"/>
    </location>
</feature>
<dbReference type="OrthoDB" id="40820at2"/>
<feature type="transmembrane region" description="Helical" evidence="2">
    <location>
        <begin position="721"/>
        <end position="742"/>
    </location>
</feature>
<feature type="transmembrane region" description="Helical" evidence="2">
    <location>
        <begin position="790"/>
        <end position="808"/>
    </location>
</feature>
<dbReference type="Pfam" id="PF06742">
    <property type="entry name" value="DUF1214"/>
    <property type="match status" value="1"/>
</dbReference>
<evidence type="ECO:0000259" key="7">
    <source>
        <dbReference type="Pfam" id="PF06863"/>
    </source>
</evidence>
<dbReference type="Gene3D" id="2.60.120.600">
    <property type="entry name" value="Domain of unknown function DUF1214, C-terminal domain"/>
    <property type="match status" value="1"/>
</dbReference>
<name>F0SGV6_RUBBR</name>
<dbReference type="InterPro" id="IPR037049">
    <property type="entry name" value="DUF1214_C_sf"/>
</dbReference>
<evidence type="ECO:0000256" key="1">
    <source>
        <dbReference type="ARBA" id="ARBA00004141"/>
    </source>
</evidence>
<keyword evidence="3" id="KW-0732">Signal</keyword>
<dbReference type="CDD" id="cd19050">
    <property type="entry name" value="LGIC_TM_bact"/>
    <property type="match status" value="1"/>
</dbReference>
<evidence type="ECO:0000259" key="6">
    <source>
        <dbReference type="Pfam" id="PF06742"/>
    </source>
</evidence>
<dbReference type="KEGG" id="pbs:Plabr_0767"/>
<feature type="chain" id="PRO_5003256237" description="DUF1254 domain-containing protein" evidence="3">
    <location>
        <begin position="36"/>
        <end position="809"/>
    </location>
</feature>
<evidence type="ECO:0000313" key="9">
    <source>
        <dbReference type="Proteomes" id="UP000006860"/>
    </source>
</evidence>